<dbReference type="CDD" id="cd00038">
    <property type="entry name" value="CAP_ED"/>
    <property type="match status" value="1"/>
</dbReference>
<name>A0ABT3RDJ8_9BACT</name>
<dbReference type="RefSeq" id="WP_266051406.1">
    <property type="nucleotide sequence ID" value="NZ_JAPFQO010000002.1"/>
</dbReference>
<dbReference type="InterPro" id="IPR014710">
    <property type="entry name" value="RmlC-like_jellyroll"/>
</dbReference>
<proteinExistence type="predicted"/>
<organism evidence="2 3">
    <name type="scientific">Pontibacter anaerobius</name>
    <dbReference type="NCBI Taxonomy" id="2993940"/>
    <lineage>
        <taxon>Bacteria</taxon>
        <taxon>Pseudomonadati</taxon>
        <taxon>Bacteroidota</taxon>
        <taxon>Cytophagia</taxon>
        <taxon>Cytophagales</taxon>
        <taxon>Hymenobacteraceae</taxon>
        <taxon>Pontibacter</taxon>
    </lineage>
</organism>
<protein>
    <submittedName>
        <fullName evidence="2">Cyclic nucleotide-binding domain-containing protein</fullName>
    </submittedName>
</protein>
<dbReference type="Pfam" id="PF00027">
    <property type="entry name" value="cNMP_binding"/>
    <property type="match status" value="1"/>
</dbReference>
<evidence type="ECO:0000259" key="1">
    <source>
        <dbReference type="PROSITE" id="PS50042"/>
    </source>
</evidence>
<sequence>MLRKAIEEGQLQVTTRKLAAGTYLYRAGQPTDSFYMLLQGSVLLSIPGLRNDTLVHQGHILGLQDLMQEQFSHTAILDEEAILLEISKQELLKSIQTIAPLRLYLIREMSQQPNLAYLAYE</sequence>
<dbReference type="InterPro" id="IPR018490">
    <property type="entry name" value="cNMP-bd_dom_sf"/>
</dbReference>
<gene>
    <name evidence="2" type="ORF">OO017_05255</name>
</gene>
<dbReference type="Proteomes" id="UP001207228">
    <property type="component" value="Unassembled WGS sequence"/>
</dbReference>
<dbReference type="SUPFAM" id="SSF51206">
    <property type="entry name" value="cAMP-binding domain-like"/>
    <property type="match status" value="1"/>
</dbReference>
<evidence type="ECO:0000313" key="2">
    <source>
        <dbReference type="EMBL" id="MCX2739345.1"/>
    </source>
</evidence>
<comment type="caution">
    <text evidence="2">The sequence shown here is derived from an EMBL/GenBank/DDBJ whole genome shotgun (WGS) entry which is preliminary data.</text>
</comment>
<reference evidence="2 3" key="1">
    <citation type="submission" date="2022-11" db="EMBL/GenBank/DDBJ databases">
        <title>The characterization of three novel Bacteroidetes species and genomic analysis of their roles in tidal elemental geochemical cycles.</title>
        <authorList>
            <person name="Ma K.-J."/>
        </authorList>
    </citation>
    <scope>NUCLEOTIDE SEQUENCE [LARGE SCALE GENOMIC DNA]</scope>
    <source>
        <strain evidence="2 3">M82</strain>
    </source>
</reference>
<dbReference type="Gene3D" id="2.60.120.10">
    <property type="entry name" value="Jelly Rolls"/>
    <property type="match status" value="1"/>
</dbReference>
<keyword evidence="3" id="KW-1185">Reference proteome</keyword>
<dbReference type="PROSITE" id="PS50042">
    <property type="entry name" value="CNMP_BINDING_3"/>
    <property type="match status" value="1"/>
</dbReference>
<evidence type="ECO:0000313" key="3">
    <source>
        <dbReference type="Proteomes" id="UP001207228"/>
    </source>
</evidence>
<dbReference type="InterPro" id="IPR000595">
    <property type="entry name" value="cNMP-bd_dom"/>
</dbReference>
<accession>A0ABT3RDJ8</accession>
<feature type="domain" description="Cyclic nucleotide-binding" evidence="1">
    <location>
        <begin position="1"/>
        <end position="112"/>
    </location>
</feature>
<dbReference type="EMBL" id="JAPFQO010000002">
    <property type="protein sequence ID" value="MCX2739345.1"/>
    <property type="molecule type" value="Genomic_DNA"/>
</dbReference>